<feature type="compositionally biased region" description="Low complexity" evidence="1">
    <location>
        <begin position="188"/>
        <end position="197"/>
    </location>
</feature>
<name>K0TLD8_THAOC</name>
<feature type="compositionally biased region" description="Basic and acidic residues" evidence="1">
    <location>
        <begin position="118"/>
        <end position="135"/>
    </location>
</feature>
<keyword evidence="3" id="KW-1185">Reference proteome</keyword>
<comment type="caution">
    <text evidence="2">The sequence shown here is derived from an EMBL/GenBank/DDBJ whole genome shotgun (WGS) entry which is preliminary data.</text>
</comment>
<sequence length="302" mass="32490">MFLPVAQTSAPAKPIETFLELIRSLEHNSNWPEPMALKGAPGMGPLDSSIIAQVLKASVCYLPIVLSLTYSNNLPSKVGYQFASAASSVEYCMQFLVKPSRTCILHEDVLPRLPLPNDDVHGRQSAHDASHDQQEDGLVRAPLLLDAAVPVNLRERGLGAQARLARVEPPSRTRTSPAERRPPPPPGGRRTCPSRRSSGAEEVGADERRLRALDPQGTAPAVVGQDRVDLPVAVARARLAPRVDPDLAGVGVARRPEAEAVRPRAVGGDAPRVRAARLARRGGLLRVRRPPPLPRHEAALGV</sequence>
<feature type="region of interest" description="Disordered" evidence="1">
    <location>
        <begin position="116"/>
        <end position="135"/>
    </location>
</feature>
<dbReference type="AlphaFoldDB" id="K0TLD8"/>
<dbReference type="EMBL" id="AGNL01006796">
    <property type="protein sequence ID" value="EJK71782.1"/>
    <property type="molecule type" value="Genomic_DNA"/>
</dbReference>
<dbReference type="Proteomes" id="UP000266841">
    <property type="component" value="Unassembled WGS sequence"/>
</dbReference>
<feature type="region of interest" description="Disordered" evidence="1">
    <location>
        <begin position="160"/>
        <end position="224"/>
    </location>
</feature>
<feature type="compositionally biased region" description="Basic and acidic residues" evidence="1">
    <location>
        <begin position="165"/>
        <end position="182"/>
    </location>
</feature>
<protein>
    <submittedName>
        <fullName evidence="2">Uncharacterized protein</fullName>
    </submittedName>
</protein>
<reference evidence="2 3" key="1">
    <citation type="journal article" date="2012" name="Genome Biol.">
        <title>Genome and low-iron response of an oceanic diatom adapted to chronic iron limitation.</title>
        <authorList>
            <person name="Lommer M."/>
            <person name="Specht M."/>
            <person name="Roy A.S."/>
            <person name="Kraemer L."/>
            <person name="Andreson R."/>
            <person name="Gutowska M.A."/>
            <person name="Wolf J."/>
            <person name="Bergner S.V."/>
            <person name="Schilhabel M.B."/>
            <person name="Klostermeier U.C."/>
            <person name="Beiko R.G."/>
            <person name="Rosenstiel P."/>
            <person name="Hippler M."/>
            <person name="Laroche J."/>
        </authorList>
    </citation>
    <scope>NUCLEOTIDE SEQUENCE [LARGE SCALE GENOMIC DNA]</scope>
    <source>
        <strain evidence="2 3">CCMP1005</strain>
    </source>
</reference>
<evidence type="ECO:0000313" key="2">
    <source>
        <dbReference type="EMBL" id="EJK71782.1"/>
    </source>
</evidence>
<proteinExistence type="predicted"/>
<evidence type="ECO:0000313" key="3">
    <source>
        <dbReference type="Proteomes" id="UP000266841"/>
    </source>
</evidence>
<organism evidence="2 3">
    <name type="scientific">Thalassiosira oceanica</name>
    <name type="common">Marine diatom</name>
    <dbReference type="NCBI Taxonomy" id="159749"/>
    <lineage>
        <taxon>Eukaryota</taxon>
        <taxon>Sar</taxon>
        <taxon>Stramenopiles</taxon>
        <taxon>Ochrophyta</taxon>
        <taxon>Bacillariophyta</taxon>
        <taxon>Coscinodiscophyceae</taxon>
        <taxon>Thalassiosirophycidae</taxon>
        <taxon>Thalassiosirales</taxon>
        <taxon>Thalassiosiraceae</taxon>
        <taxon>Thalassiosira</taxon>
    </lineage>
</organism>
<gene>
    <name evidence="2" type="ORF">THAOC_06743</name>
</gene>
<evidence type="ECO:0000256" key="1">
    <source>
        <dbReference type="SAM" id="MobiDB-lite"/>
    </source>
</evidence>
<feature type="non-terminal residue" evidence="2">
    <location>
        <position position="302"/>
    </location>
</feature>
<accession>K0TLD8</accession>